<dbReference type="AlphaFoldDB" id="A0A9W7IZ15"/>
<reference evidence="2" key="1">
    <citation type="submission" date="2023-05" db="EMBL/GenBank/DDBJ databases">
        <title>Genome and transcriptome analyses reveal genes involved in the formation of fine ridges on petal epidermal cells in Hibiscus trionum.</title>
        <authorList>
            <person name="Koshimizu S."/>
            <person name="Masuda S."/>
            <person name="Ishii T."/>
            <person name="Shirasu K."/>
            <person name="Hoshino A."/>
            <person name="Arita M."/>
        </authorList>
    </citation>
    <scope>NUCLEOTIDE SEQUENCE</scope>
    <source>
        <strain evidence="2">Hamamatsu line</strain>
    </source>
</reference>
<gene>
    <name evidence="2" type="ORF">HRI_004122200</name>
</gene>
<proteinExistence type="predicted"/>
<keyword evidence="1" id="KW-0732">Signal</keyword>
<feature type="chain" id="PRO_5040842010" evidence="1">
    <location>
        <begin position="18"/>
        <end position="85"/>
    </location>
</feature>
<sequence>MAFRLAFLFLVFTSLLAFHECSRSSRIELDRNVTAGSKITLSPCAHNFFDPTKWCCISLKSNPCFPSQQECLANCPPGGLPPATP</sequence>
<protein>
    <submittedName>
        <fullName evidence="2">Uncharacterized protein</fullName>
    </submittedName>
</protein>
<dbReference type="EMBL" id="BSYR01000040">
    <property type="protein sequence ID" value="GMJ04530.1"/>
    <property type="molecule type" value="Genomic_DNA"/>
</dbReference>
<comment type="caution">
    <text evidence="2">The sequence shown here is derived from an EMBL/GenBank/DDBJ whole genome shotgun (WGS) entry which is preliminary data.</text>
</comment>
<organism evidence="2 3">
    <name type="scientific">Hibiscus trionum</name>
    <name type="common">Flower of an hour</name>
    <dbReference type="NCBI Taxonomy" id="183268"/>
    <lineage>
        <taxon>Eukaryota</taxon>
        <taxon>Viridiplantae</taxon>
        <taxon>Streptophyta</taxon>
        <taxon>Embryophyta</taxon>
        <taxon>Tracheophyta</taxon>
        <taxon>Spermatophyta</taxon>
        <taxon>Magnoliopsida</taxon>
        <taxon>eudicotyledons</taxon>
        <taxon>Gunneridae</taxon>
        <taxon>Pentapetalae</taxon>
        <taxon>rosids</taxon>
        <taxon>malvids</taxon>
        <taxon>Malvales</taxon>
        <taxon>Malvaceae</taxon>
        <taxon>Malvoideae</taxon>
        <taxon>Hibiscus</taxon>
    </lineage>
</organism>
<name>A0A9W7IZ15_HIBTR</name>
<dbReference type="Proteomes" id="UP001165190">
    <property type="component" value="Unassembled WGS sequence"/>
</dbReference>
<feature type="signal peptide" evidence="1">
    <location>
        <begin position="1"/>
        <end position="17"/>
    </location>
</feature>
<evidence type="ECO:0000313" key="2">
    <source>
        <dbReference type="EMBL" id="GMJ04530.1"/>
    </source>
</evidence>
<dbReference type="OrthoDB" id="963933at2759"/>
<evidence type="ECO:0000256" key="1">
    <source>
        <dbReference type="SAM" id="SignalP"/>
    </source>
</evidence>
<accession>A0A9W7IZ15</accession>
<keyword evidence="3" id="KW-1185">Reference proteome</keyword>
<evidence type="ECO:0000313" key="3">
    <source>
        <dbReference type="Proteomes" id="UP001165190"/>
    </source>
</evidence>